<dbReference type="Proteomes" id="UP000886520">
    <property type="component" value="Chromosome 15"/>
</dbReference>
<feature type="compositionally biased region" description="Basic and acidic residues" evidence="1">
    <location>
        <begin position="93"/>
        <end position="129"/>
    </location>
</feature>
<sequence length="237" mass="26873">MLCTYKVPLIVLSQLLYPAKYTKALQSADKKGRKDTQRASAIADPNLGEEWWRLLMDIDWSRRPKWLTDDRIYSLACAKLLNNHRSNHTFPPNKREQFREAEVDRVKRQQEEGKNLRSLKGKDVVTEETHNEEEEEEDREPRRNDGECPLEFEDDEDESDVPPSPTAKPTRAPQSTQESNAKKDKGQDSIHSKEMPTIIGLPHDANGTITKVSTILSTVAEAGHCGEPALLVGDVMV</sequence>
<organism evidence="2 3">
    <name type="scientific">Adiantum capillus-veneris</name>
    <name type="common">Maidenhair fern</name>
    <dbReference type="NCBI Taxonomy" id="13818"/>
    <lineage>
        <taxon>Eukaryota</taxon>
        <taxon>Viridiplantae</taxon>
        <taxon>Streptophyta</taxon>
        <taxon>Embryophyta</taxon>
        <taxon>Tracheophyta</taxon>
        <taxon>Polypodiopsida</taxon>
        <taxon>Polypodiidae</taxon>
        <taxon>Polypodiales</taxon>
        <taxon>Pteridineae</taxon>
        <taxon>Pteridaceae</taxon>
        <taxon>Vittarioideae</taxon>
        <taxon>Adiantum</taxon>
    </lineage>
</organism>
<comment type="caution">
    <text evidence="2">The sequence shown here is derived from an EMBL/GenBank/DDBJ whole genome shotgun (WGS) entry which is preliminary data.</text>
</comment>
<evidence type="ECO:0000313" key="2">
    <source>
        <dbReference type="EMBL" id="KAI5069513.1"/>
    </source>
</evidence>
<accession>A0A9D4ULJ0</accession>
<reference evidence="2" key="1">
    <citation type="submission" date="2021-01" db="EMBL/GenBank/DDBJ databases">
        <title>Adiantum capillus-veneris genome.</title>
        <authorList>
            <person name="Fang Y."/>
            <person name="Liao Q."/>
        </authorList>
    </citation>
    <scope>NUCLEOTIDE SEQUENCE</scope>
    <source>
        <strain evidence="2">H3</strain>
        <tissue evidence="2">Leaf</tissue>
    </source>
</reference>
<feature type="region of interest" description="Disordered" evidence="1">
    <location>
        <begin position="84"/>
        <end position="202"/>
    </location>
</feature>
<protein>
    <submittedName>
        <fullName evidence="2">Uncharacterized protein</fullName>
    </submittedName>
</protein>
<dbReference type="AlphaFoldDB" id="A0A9D4ULJ0"/>
<gene>
    <name evidence="2" type="ORF">GOP47_0015814</name>
</gene>
<evidence type="ECO:0000256" key="1">
    <source>
        <dbReference type="SAM" id="MobiDB-lite"/>
    </source>
</evidence>
<evidence type="ECO:0000313" key="3">
    <source>
        <dbReference type="Proteomes" id="UP000886520"/>
    </source>
</evidence>
<feature type="compositionally biased region" description="Basic and acidic residues" evidence="1">
    <location>
        <begin position="180"/>
        <end position="194"/>
    </location>
</feature>
<dbReference type="EMBL" id="JABFUD020000015">
    <property type="protein sequence ID" value="KAI5069513.1"/>
    <property type="molecule type" value="Genomic_DNA"/>
</dbReference>
<feature type="compositionally biased region" description="Acidic residues" evidence="1">
    <location>
        <begin position="148"/>
        <end position="160"/>
    </location>
</feature>
<keyword evidence="3" id="KW-1185">Reference proteome</keyword>
<name>A0A9D4ULJ0_ADICA</name>
<proteinExistence type="predicted"/>